<accession>A0AAN8H2Q7</accession>
<proteinExistence type="predicted"/>
<evidence type="ECO:0000313" key="2">
    <source>
        <dbReference type="Proteomes" id="UP001335648"/>
    </source>
</evidence>
<gene>
    <name evidence="1" type="ORF">CesoFtcFv8_010382</name>
</gene>
<dbReference type="EMBL" id="JAULUE010002053">
    <property type="protein sequence ID" value="KAK5897309.1"/>
    <property type="molecule type" value="Genomic_DNA"/>
</dbReference>
<reference evidence="1 2" key="1">
    <citation type="journal article" date="2023" name="Mol. Biol. Evol.">
        <title>Genomics of Secondarily Temperate Adaptation in the Only Non-Antarctic Icefish.</title>
        <authorList>
            <person name="Rivera-Colon A.G."/>
            <person name="Rayamajhi N."/>
            <person name="Minhas B.F."/>
            <person name="Madrigal G."/>
            <person name="Bilyk K.T."/>
            <person name="Yoon V."/>
            <person name="Hune M."/>
            <person name="Gregory S."/>
            <person name="Cheng C.H.C."/>
            <person name="Catchen J.M."/>
        </authorList>
    </citation>
    <scope>NUCLEOTIDE SEQUENCE [LARGE SCALE GENOMIC DNA]</scope>
    <source>
        <strain evidence="1">JC2023a</strain>
    </source>
</reference>
<dbReference type="PANTHER" id="PTHR47526">
    <property type="entry name" value="ATP-DEPENDENT DNA HELICASE"/>
    <property type="match status" value="1"/>
</dbReference>
<dbReference type="Proteomes" id="UP001335648">
    <property type="component" value="Unassembled WGS sequence"/>
</dbReference>
<organism evidence="1 2">
    <name type="scientific">Champsocephalus esox</name>
    <name type="common">pike icefish</name>
    <dbReference type="NCBI Taxonomy" id="159716"/>
    <lineage>
        <taxon>Eukaryota</taxon>
        <taxon>Metazoa</taxon>
        <taxon>Chordata</taxon>
        <taxon>Craniata</taxon>
        <taxon>Vertebrata</taxon>
        <taxon>Euteleostomi</taxon>
        <taxon>Actinopterygii</taxon>
        <taxon>Neopterygii</taxon>
        <taxon>Teleostei</taxon>
        <taxon>Neoteleostei</taxon>
        <taxon>Acanthomorphata</taxon>
        <taxon>Eupercaria</taxon>
        <taxon>Perciformes</taxon>
        <taxon>Notothenioidei</taxon>
        <taxon>Channichthyidae</taxon>
        <taxon>Champsocephalus</taxon>
    </lineage>
</organism>
<dbReference type="InterPro" id="IPR011604">
    <property type="entry name" value="PDDEXK-like_dom_sf"/>
</dbReference>
<sequence length="236" mass="26723">MGINKVPCTSKACEWSKTCVKKIEPALVAETTFYTEDKTSKKRKRKAPTPKASLSQQQQFLTMLADRSPDSVVLNSFMGVSIPFKKPWCFSQHEVTEEEIENVERATIRQASCVQWHQEWVGRITGSIAHRVLTATEHPSKSLINTICEQRHRAIMKPWIQWGRHHEQDAIDTYQYALGAGSPTANLSSTIYICAPVDAPHQNLVIRKAGFRICQTMPWGFHVMAMFPVTAVVRVL</sequence>
<protein>
    <submittedName>
        <fullName evidence="1">Uncharacterized protein</fullName>
    </submittedName>
</protein>
<dbReference type="Gene3D" id="3.90.320.10">
    <property type="match status" value="1"/>
</dbReference>
<dbReference type="PANTHER" id="PTHR47526:SF3">
    <property type="entry name" value="PHD-TYPE DOMAIN-CONTAINING PROTEIN"/>
    <property type="match status" value="1"/>
</dbReference>
<name>A0AAN8H2Q7_9TELE</name>
<evidence type="ECO:0000313" key="1">
    <source>
        <dbReference type="EMBL" id="KAK5897309.1"/>
    </source>
</evidence>
<comment type="caution">
    <text evidence="1">The sequence shown here is derived from an EMBL/GenBank/DDBJ whole genome shotgun (WGS) entry which is preliminary data.</text>
</comment>
<keyword evidence="2" id="KW-1185">Reference proteome</keyword>
<dbReference type="AlphaFoldDB" id="A0AAN8H2Q7"/>